<evidence type="ECO:0000256" key="1">
    <source>
        <dbReference type="SAM" id="Phobius"/>
    </source>
</evidence>
<sequence>MLPIEQFHPLAVHFPIVFTLLLAVFDCGAMLWGKSIGGRTVIGNVSAGIALCAGVSAAIAFVFGDLALDVALAKGTPLSVLETHEELGRITAGVLVFWSIVRSIIWWRDTTLSRTLSWTVVAIELALAGLIVATAYFGGQLVYEFGIGVTTGGARTP</sequence>
<dbReference type="RefSeq" id="WP_008295617.1">
    <property type="nucleotide sequence ID" value="NZ_CM002299.1"/>
</dbReference>
<accession>A4A398</accession>
<keyword evidence="1" id="KW-0812">Transmembrane</keyword>
<reference evidence="3 4" key="2">
    <citation type="journal article" date="2009" name="PLoS ONE">
        <title>The photosynthetic apparatus and its regulation in the aerobic gammaproteobacterium Congregibacter litoralis gen. nov., sp. nov.</title>
        <authorList>
            <person name="Spring S."/>
            <person name="Lunsdorf H."/>
            <person name="Fuchs B.M."/>
            <person name="Tindall B.J."/>
        </authorList>
    </citation>
    <scope>NUCLEOTIDE SEQUENCE [LARGE SCALE GENOMIC DNA]</scope>
    <source>
        <strain evidence="3">KT71</strain>
    </source>
</reference>
<feature type="transmembrane region" description="Helical" evidence="1">
    <location>
        <begin position="87"/>
        <end position="105"/>
    </location>
</feature>
<reference evidence="3 4" key="1">
    <citation type="journal article" date="2007" name="Proc. Natl. Acad. Sci. U.S.A.">
        <title>Characterization of a marine gammaproteobacterium capable of aerobic anoxygenic photosynthesis.</title>
        <authorList>
            <person name="Fuchs B.M."/>
            <person name="Spring S."/>
            <person name="Teeling H."/>
            <person name="Quast C."/>
            <person name="Wulf J."/>
            <person name="Schattenhofer M."/>
            <person name="Yan S."/>
            <person name="Ferriera S."/>
            <person name="Johnson J."/>
            <person name="Glockner F.O."/>
            <person name="Amann R."/>
        </authorList>
    </citation>
    <scope>NUCLEOTIDE SEQUENCE [LARGE SCALE GENOMIC DNA]</scope>
    <source>
        <strain evidence="3">KT71</strain>
    </source>
</reference>
<dbReference type="Pfam" id="PF09990">
    <property type="entry name" value="DUF2231"/>
    <property type="match status" value="1"/>
</dbReference>
<comment type="caution">
    <text evidence="3">The sequence shown here is derived from an EMBL/GenBank/DDBJ whole genome shotgun (WGS) entry which is preliminary data.</text>
</comment>
<dbReference type="OrthoDB" id="2873672at2"/>
<feature type="transmembrane region" description="Helical" evidence="1">
    <location>
        <begin position="117"/>
        <end position="137"/>
    </location>
</feature>
<evidence type="ECO:0000313" key="3">
    <source>
        <dbReference type="EMBL" id="EAQ99171.1"/>
    </source>
</evidence>
<dbReference type="eggNOG" id="COG4244">
    <property type="taxonomic scope" value="Bacteria"/>
</dbReference>
<feature type="transmembrane region" description="Helical" evidence="1">
    <location>
        <begin position="45"/>
        <end position="67"/>
    </location>
</feature>
<gene>
    <name evidence="3" type="ORF">KT71_15916</name>
</gene>
<dbReference type="STRING" id="314285.KT71_15916"/>
<feature type="domain" description="DUF2231" evidence="2">
    <location>
        <begin position="7"/>
        <end position="150"/>
    </location>
</feature>
<protein>
    <submittedName>
        <fullName evidence="3">Putative membrane protein</fullName>
    </submittedName>
</protein>
<feature type="transmembrane region" description="Helical" evidence="1">
    <location>
        <begin position="12"/>
        <end position="33"/>
    </location>
</feature>
<evidence type="ECO:0000259" key="2">
    <source>
        <dbReference type="Pfam" id="PF09990"/>
    </source>
</evidence>
<dbReference type="AlphaFoldDB" id="A4A398"/>
<dbReference type="EMBL" id="AAOA02000001">
    <property type="protein sequence ID" value="EAQ99171.1"/>
    <property type="molecule type" value="Genomic_DNA"/>
</dbReference>
<keyword evidence="1" id="KW-0472">Membrane</keyword>
<dbReference type="HOGENOM" id="CLU_107155_5_1_6"/>
<keyword evidence="4" id="KW-1185">Reference proteome</keyword>
<keyword evidence="1" id="KW-1133">Transmembrane helix</keyword>
<organism evidence="3 4">
    <name type="scientific">Congregibacter litoralis KT71</name>
    <dbReference type="NCBI Taxonomy" id="314285"/>
    <lineage>
        <taxon>Bacteria</taxon>
        <taxon>Pseudomonadati</taxon>
        <taxon>Pseudomonadota</taxon>
        <taxon>Gammaproteobacteria</taxon>
        <taxon>Cellvibrionales</taxon>
        <taxon>Halieaceae</taxon>
        <taxon>Congregibacter</taxon>
    </lineage>
</organism>
<dbReference type="Proteomes" id="UP000019205">
    <property type="component" value="Chromosome"/>
</dbReference>
<dbReference type="InterPro" id="IPR019251">
    <property type="entry name" value="DUF2231_TM"/>
</dbReference>
<name>A4A398_9GAMM</name>
<proteinExistence type="predicted"/>
<evidence type="ECO:0000313" key="4">
    <source>
        <dbReference type="Proteomes" id="UP000019205"/>
    </source>
</evidence>